<dbReference type="NCBIfam" id="TIGR02246">
    <property type="entry name" value="SgcJ/EcaC family oxidoreductase"/>
    <property type="match status" value="1"/>
</dbReference>
<evidence type="ECO:0000313" key="3">
    <source>
        <dbReference type="EMBL" id="KAK3051527.1"/>
    </source>
</evidence>
<evidence type="ECO:0000313" key="4">
    <source>
        <dbReference type="Proteomes" id="UP001271007"/>
    </source>
</evidence>
<comment type="caution">
    <text evidence="3">The sequence shown here is derived from an EMBL/GenBank/DDBJ whole genome shotgun (WGS) entry which is preliminary data.</text>
</comment>
<dbReference type="SUPFAM" id="SSF54427">
    <property type="entry name" value="NTF2-like"/>
    <property type="match status" value="1"/>
</dbReference>
<dbReference type="InterPro" id="IPR011944">
    <property type="entry name" value="Steroid_delta5-4_isomerase"/>
</dbReference>
<dbReference type="EMBL" id="JAWDJX010000025">
    <property type="protein sequence ID" value="KAK3051527.1"/>
    <property type="molecule type" value="Genomic_DNA"/>
</dbReference>
<evidence type="ECO:0000256" key="1">
    <source>
        <dbReference type="SAM" id="MobiDB-lite"/>
    </source>
</evidence>
<name>A0AAJ0DCQ2_9PEZI</name>
<dbReference type="InterPro" id="IPR037401">
    <property type="entry name" value="SnoaL-like"/>
</dbReference>
<dbReference type="AlphaFoldDB" id="A0AAJ0DCQ2"/>
<dbReference type="Pfam" id="PF12680">
    <property type="entry name" value="SnoaL_2"/>
    <property type="match status" value="1"/>
</dbReference>
<reference evidence="3" key="1">
    <citation type="submission" date="2023-04" db="EMBL/GenBank/DDBJ databases">
        <title>Black Yeasts Isolated from many extreme environments.</title>
        <authorList>
            <person name="Coleine C."/>
            <person name="Stajich J.E."/>
            <person name="Selbmann L."/>
        </authorList>
    </citation>
    <scope>NUCLEOTIDE SEQUENCE</scope>
    <source>
        <strain evidence="3">CCFEE 5312</strain>
    </source>
</reference>
<organism evidence="3 4">
    <name type="scientific">Extremus antarcticus</name>
    <dbReference type="NCBI Taxonomy" id="702011"/>
    <lineage>
        <taxon>Eukaryota</taxon>
        <taxon>Fungi</taxon>
        <taxon>Dikarya</taxon>
        <taxon>Ascomycota</taxon>
        <taxon>Pezizomycotina</taxon>
        <taxon>Dothideomycetes</taxon>
        <taxon>Dothideomycetidae</taxon>
        <taxon>Mycosphaerellales</taxon>
        <taxon>Extremaceae</taxon>
        <taxon>Extremus</taxon>
    </lineage>
</organism>
<feature type="compositionally biased region" description="Polar residues" evidence="1">
    <location>
        <begin position="1"/>
        <end position="16"/>
    </location>
</feature>
<protein>
    <recommendedName>
        <fullName evidence="2">SnoaL-like domain-containing protein</fullName>
    </recommendedName>
</protein>
<sequence>MRLNNLLSNCQTSKPTARSKGPLANMSSPDAAIRSTLNAYRDALVASDASSIVPLYVEDGVTMAQHSPTQIGHKAIEEWYTKCFELLTLDVEFTIEEVVVASDEYAFARTSSKGIQKFNATGQMSKEANQELFVMQKVGGEWKIARYCFCTMNPPK</sequence>
<accession>A0AAJ0DCQ2</accession>
<dbReference type="InterPro" id="IPR032710">
    <property type="entry name" value="NTF2-like_dom_sf"/>
</dbReference>
<evidence type="ECO:0000259" key="2">
    <source>
        <dbReference type="Pfam" id="PF12680"/>
    </source>
</evidence>
<gene>
    <name evidence="3" type="ORF">LTR09_007182</name>
</gene>
<keyword evidence="4" id="KW-1185">Reference proteome</keyword>
<feature type="domain" description="SnoaL-like" evidence="2">
    <location>
        <begin position="39"/>
        <end position="123"/>
    </location>
</feature>
<dbReference type="Proteomes" id="UP001271007">
    <property type="component" value="Unassembled WGS sequence"/>
</dbReference>
<feature type="region of interest" description="Disordered" evidence="1">
    <location>
        <begin position="1"/>
        <end position="26"/>
    </location>
</feature>
<proteinExistence type="predicted"/>
<dbReference type="Gene3D" id="3.10.450.50">
    <property type="match status" value="1"/>
</dbReference>